<feature type="active site" description="Proton acceptor" evidence="2">
    <location>
        <position position="69"/>
    </location>
</feature>
<dbReference type="EC" id="2.5.1.-" evidence="2"/>
<feature type="active site" evidence="2">
    <location>
        <position position="21"/>
    </location>
</feature>
<dbReference type="Pfam" id="PF01255">
    <property type="entry name" value="Prenyltransf"/>
    <property type="match status" value="1"/>
</dbReference>
<dbReference type="InterPro" id="IPR036424">
    <property type="entry name" value="UPP_synth-like_sf"/>
</dbReference>
<keyword evidence="1 2" id="KW-0808">Transferase</keyword>
<feature type="binding site" evidence="2">
    <location>
        <position position="72"/>
    </location>
    <ligand>
        <name>substrate</name>
    </ligand>
</feature>
<feature type="binding site" evidence="2">
    <location>
        <position position="38"/>
    </location>
    <ligand>
        <name>substrate</name>
    </ligand>
</feature>
<feature type="binding site" evidence="2">
    <location>
        <begin position="66"/>
        <end position="68"/>
    </location>
    <ligand>
        <name>substrate</name>
    </ligand>
</feature>
<dbReference type="InterPro" id="IPR001441">
    <property type="entry name" value="UPP_synth-like"/>
</dbReference>
<reference evidence="4" key="1">
    <citation type="journal article" date="2019" name="Int. J. Syst. Evol. Microbiol.">
        <title>The Global Catalogue of Microorganisms (GCM) 10K type strain sequencing project: providing services to taxonomists for standard genome sequencing and annotation.</title>
        <authorList>
            <consortium name="The Broad Institute Genomics Platform"/>
            <consortium name="The Broad Institute Genome Sequencing Center for Infectious Disease"/>
            <person name="Wu L."/>
            <person name="Ma J."/>
        </authorList>
    </citation>
    <scope>NUCLEOTIDE SEQUENCE [LARGE SCALE GENOMIC DNA]</scope>
    <source>
        <strain evidence="4">CCUG 49584</strain>
    </source>
</reference>
<feature type="binding site" evidence="2">
    <location>
        <position position="21"/>
    </location>
    <ligand>
        <name>Mg(2+)</name>
        <dbReference type="ChEBI" id="CHEBI:18420"/>
    </ligand>
</feature>
<dbReference type="NCBIfam" id="TIGR00055">
    <property type="entry name" value="uppS"/>
    <property type="match status" value="1"/>
</dbReference>
<feature type="binding site" evidence="2">
    <location>
        <begin position="195"/>
        <end position="197"/>
    </location>
    <ligand>
        <name>substrate</name>
    </ligand>
</feature>
<organism evidence="3 4">
    <name type="scientific">Pseudochrobactrum kiredjianiae</name>
    <dbReference type="NCBI Taxonomy" id="386305"/>
    <lineage>
        <taxon>Bacteria</taxon>
        <taxon>Pseudomonadati</taxon>
        <taxon>Pseudomonadota</taxon>
        <taxon>Alphaproteobacteria</taxon>
        <taxon>Hyphomicrobiales</taxon>
        <taxon>Brucellaceae</taxon>
        <taxon>Pseudochrobactrum</taxon>
    </lineage>
</organism>
<accession>A0ABW3VB21</accession>
<feature type="binding site" evidence="2">
    <location>
        <position position="208"/>
    </location>
    <ligand>
        <name>Mg(2+)</name>
        <dbReference type="ChEBI" id="CHEBI:18420"/>
    </ligand>
</feature>
<dbReference type="GO" id="GO:0016740">
    <property type="term" value="F:transferase activity"/>
    <property type="evidence" value="ECO:0007669"/>
    <property type="project" value="UniProtKB-KW"/>
</dbReference>
<dbReference type="HAMAP" id="MF_01139">
    <property type="entry name" value="ISPT"/>
    <property type="match status" value="1"/>
</dbReference>
<name>A0ABW3VB21_9HYPH</name>
<keyword evidence="4" id="KW-1185">Reference proteome</keyword>
<gene>
    <name evidence="3" type="ORF">ACFQ35_19535</name>
</gene>
<comment type="similarity">
    <text evidence="2">Belongs to the UPP synthase family.</text>
</comment>
<dbReference type="Proteomes" id="UP001597263">
    <property type="component" value="Unassembled WGS sequence"/>
</dbReference>
<comment type="caution">
    <text evidence="3">The sequence shown here is derived from an EMBL/GenBank/DDBJ whole genome shotgun (WGS) entry which is preliminary data.</text>
</comment>
<keyword evidence="2" id="KW-0479">Metal-binding</keyword>
<feature type="binding site" evidence="2">
    <location>
        <position position="26"/>
    </location>
    <ligand>
        <name>substrate</name>
    </ligand>
</feature>
<evidence type="ECO:0000313" key="4">
    <source>
        <dbReference type="Proteomes" id="UP001597263"/>
    </source>
</evidence>
<dbReference type="NCBIfam" id="NF011408">
    <property type="entry name" value="PRK14834.1"/>
    <property type="match status" value="1"/>
</dbReference>
<feature type="binding site" evidence="2">
    <location>
        <position position="189"/>
    </location>
    <ligand>
        <name>substrate</name>
    </ligand>
</feature>
<dbReference type="RefSeq" id="WP_289386919.1">
    <property type="nucleotide sequence ID" value="NZ_JAUCBM010000004.1"/>
</dbReference>
<dbReference type="SUPFAM" id="SSF64005">
    <property type="entry name" value="Undecaprenyl diphosphate synthase"/>
    <property type="match status" value="1"/>
</dbReference>
<comment type="cofactor">
    <cofactor evidence="2">
        <name>Mg(2+)</name>
        <dbReference type="ChEBI" id="CHEBI:18420"/>
    </cofactor>
    <text evidence="2">Binds 2 magnesium ions per subunit.</text>
</comment>
<feature type="binding site" evidence="2">
    <location>
        <position position="70"/>
    </location>
    <ligand>
        <name>substrate</name>
    </ligand>
</feature>
<proteinExistence type="inferred from homology"/>
<keyword evidence="2" id="KW-0460">Magnesium</keyword>
<dbReference type="CDD" id="cd00475">
    <property type="entry name" value="Cis_IPPS"/>
    <property type="match status" value="1"/>
</dbReference>
<evidence type="ECO:0000256" key="1">
    <source>
        <dbReference type="ARBA" id="ARBA00022679"/>
    </source>
</evidence>
<dbReference type="EMBL" id="JBHTMA010000040">
    <property type="protein sequence ID" value="MFD1229339.1"/>
    <property type="molecule type" value="Genomic_DNA"/>
</dbReference>
<comment type="subunit">
    <text evidence="2">Homodimer.</text>
</comment>
<comment type="function">
    <text evidence="2">Catalyzes the condensation of isopentenyl diphosphate (IPP) with allylic pyrophosphates generating different type of terpenoids.</text>
</comment>
<dbReference type="Gene3D" id="3.40.1180.10">
    <property type="entry name" value="Decaprenyl diphosphate synthase-like"/>
    <property type="match status" value="1"/>
</dbReference>
<feature type="binding site" evidence="2">
    <location>
        <begin position="22"/>
        <end position="25"/>
    </location>
    <ligand>
        <name>substrate</name>
    </ligand>
</feature>
<evidence type="ECO:0000313" key="3">
    <source>
        <dbReference type="EMBL" id="MFD1229339.1"/>
    </source>
</evidence>
<dbReference type="PANTHER" id="PTHR10291">
    <property type="entry name" value="DEHYDRODOLICHYL DIPHOSPHATE SYNTHASE FAMILY MEMBER"/>
    <property type="match status" value="1"/>
</dbReference>
<feature type="binding site" evidence="2">
    <location>
        <position position="34"/>
    </location>
    <ligand>
        <name>substrate</name>
    </ligand>
</feature>
<dbReference type="InterPro" id="IPR018520">
    <property type="entry name" value="UPP_synth-like_CS"/>
</dbReference>
<evidence type="ECO:0000256" key="2">
    <source>
        <dbReference type="HAMAP-Rule" id="MF_01139"/>
    </source>
</evidence>
<dbReference type="NCBIfam" id="NF011405">
    <property type="entry name" value="PRK14830.1"/>
    <property type="match status" value="1"/>
</dbReference>
<dbReference type="PROSITE" id="PS01066">
    <property type="entry name" value="UPP_SYNTHASE"/>
    <property type="match status" value="1"/>
</dbReference>
<protein>
    <recommendedName>
        <fullName evidence="2">Isoprenyl transferase</fullName>
        <ecNumber evidence="2">2.5.1.-</ecNumber>
    </recommendedName>
</protein>
<dbReference type="PANTHER" id="PTHR10291:SF0">
    <property type="entry name" value="DEHYDRODOLICHYL DIPHOSPHATE SYNTHASE 2"/>
    <property type="match status" value="1"/>
</dbReference>
<sequence>MRSKEEYARMSDPRHIAIIMDGNGRWAKARGLPRVAGHKAGVDTLRAIVRAAGDKGLEFLTLFAFSSENWTRPTSEVTELMGLLKLFIRRDLSKLHSQNVRVRIIGSREDLASDICSLLNEAETRTAANTGLTLVIAFNYGSRDELARGMRKIAEDVAAGLLKPEAITAEMISSKLDTDGIPDPDLIIRTSGEMRLSNFLLWQAAYSEFLFAPENWPDFKPAHFYAAIDEYHKRVRRFGGLTAQELQDFSGDSDVVPLRHTVG</sequence>